<dbReference type="InterPro" id="IPR042197">
    <property type="entry name" value="Apaf_helical"/>
</dbReference>
<dbReference type="Gramene" id="SIN_1010385.t">
    <property type="protein sequence ID" value="SIN_1010385.t.cds1"/>
    <property type="gene ID" value="SIN_1010385"/>
</dbReference>
<evidence type="ECO:0000259" key="8">
    <source>
        <dbReference type="Pfam" id="PF18052"/>
    </source>
</evidence>
<accession>A0A6I9SXV2</accession>
<dbReference type="GO" id="GO:0043531">
    <property type="term" value="F:ADP binding"/>
    <property type="evidence" value="ECO:0007669"/>
    <property type="project" value="InterPro"/>
</dbReference>
<dbReference type="InterPro" id="IPR027417">
    <property type="entry name" value="P-loop_NTPase"/>
</dbReference>
<dbReference type="InterPro" id="IPR038005">
    <property type="entry name" value="RX-like_CC"/>
</dbReference>
<dbReference type="GO" id="GO:0006952">
    <property type="term" value="P:defense response"/>
    <property type="evidence" value="ECO:0007669"/>
    <property type="project" value="UniProtKB-KW"/>
</dbReference>
<protein>
    <submittedName>
        <fullName evidence="12">Disease resistance protein RGA3</fullName>
    </submittedName>
</protein>
<dbReference type="InterPro" id="IPR003591">
    <property type="entry name" value="Leu-rich_rpt_typical-subtyp"/>
</dbReference>
<sequence>MADAIVSVVLERLAVIIEEKVREEVSLVRGVKEEVLYLSHQLNAMKNVLEDAERKAYKYKTVQDWLRRFEETSYEIDDVLDEWKFAALKLRIRGSEGIQSRGMMKVTTFNPSSCLCFKKVATRRDIAKKIKELKKVMDLIMKEKNDYDITVNYQPVYTKNSFKLQSTSSDIDVSEVHGRGNDKDVLVRKLMLEVGGQQEVVGPHVICIVGIGGIGKTTLARVYNDERLINCFDLKLWVFVSDVTDPVRNIAKAIIENVMGSSPNVDDFQALLNRLKESISGRKFLLALDDVWMEDITKWEPLKNSLNCGGPGSKVLVTTRKNAVPRMMRTNDIYDLGKLSDFDCWLLMKRIASYGSEKDYEEVEEIGQKIALKCDGLPLAAKVLGSLLQSKDSPEEWESILNSEIWQLEEAEVDLFPCLFLSYNELSPAVKRCFSYCAAFPKDSKIDVEKLIRMWMALGYLSSNGSTSDLELRGKEYLSNLKMRSLVQDFVEYGDTVSCKIHDIVHDFARFLRKSRSCDSDGTIEAMGKGASRPYDPKLVSQAKLYRSLFCQNDLPCEMFDSITCPRVLSLCGSELQEIPRGIEKLIHLRYLDLSGNKSIAQVPQNLCELYYLQTLYLSHCSLKEVPSEIGNLIHLRHLDLEWNVDIKELPETVCNLQELRTLNLAHCKRLSGLPKGIEKLVNLRDLPNDGTQLLYWIPQGLEQLTELRTLSLFHAGRDWSKMGYLKKLDKLGGSLCLKICIHDRGDVDEARNAELRSKIRIRNLKIWFVDAEGIEEEELVRNDALEALEPPSKLQYLMIQNYKGTKFPSWISSPRNHLRVLQIQECNVVPTLPCLGGLPKLEELSVAGMIGLNFVGPGFLRGVVDVNGSMPLCATSFPKLKKLSFWHCPKWKEWEDITAEEEGNATMSIMPCLRELKIDRCGLRELPHRLLGKASSLQHLIIKNSAELSALYGENGSYRNSLSNIPHVTVSYLEKKAIQRSYDTPLPKFYGYL</sequence>
<dbReference type="CDD" id="cd14798">
    <property type="entry name" value="RX-CC_like"/>
    <property type="match status" value="1"/>
</dbReference>
<dbReference type="Gene3D" id="1.20.5.4130">
    <property type="match status" value="1"/>
</dbReference>
<dbReference type="Pfam" id="PF23559">
    <property type="entry name" value="WHD_DRP"/>
    <property type="match status" value="1"/>
</dbReference>
<comment type="similarity">
    <text evidence="1">Belongs to the disease resistance NB-LRR family.</text>
</comment>
<dbReference type="Pfam" id="PF00931">
    <property type="entry name" value="NB-ARC"/>
    <property type="match status" value="1"/>
</dbReference>
<dbReference type="InterPro" id="IPR055414">
    <property type="entry name" value="LRR_R13L4/SHOC2-like"/>
</dbReference>
<dbReference type="KEGG" id="sind:105157734"/>
<name>A0A6I9SXV2_SESIN</name>
<dbReference type="SUPFAM" id="SSF52540">
    <property type="entry name" value="P-loop containing nucleoside triphosphate hydrolases"/>
    <property type="match status" value="1"/>
</dbReference>
<keyword evidence="11" id="KW-1185">Reference proteome</keyword>
<evidence type="ECO:0000256" key="2">
    <source>
        <dbReference type="ARBA" id="ARBA00022614"/>
    </source>
</evidence>
<dbReference type="InterPro" id="IPR032675">
    <property type="entry name" value="LRR_dom_sf"/>
</dbReference>
<dbReference type="InterPro" id="IPR058922">
    <property type="entry name" value="WHD_DRP"/>
</dbReference>
<evidence type="ECO:0000256" key="5">
    <source>
        <dbReference type="ARBA" id="ARBA00022821"/>
    </source>
</evidence>
<dbReference type="Proteomes" id="UP000504604">
    <property type="component" value="Linkage group LG3"/>
</dbReference>
<dbReference type="GO" id="GO:0051707">
    <property type="term" value="P:response to other organism"/>
    <property type="evidence" value="ECO:0007669"/>
    <property type="project" value="UniProtKB-ARBA"/>
</dbReference>
<dbReference type="PRINTS" id="PR00364">
    <property type="entry name" value="DISEASERSIST"/>
</dbReference>
<dbReference type="RefSeq" id="XP_011072493.1">
    <property type="nucleotide sequence ID" value="XM_011074191.2"/>
</dbReference>
<dbReference type="InterPro" id="IPR041118">
    <property type="entry name" value="Rx_N"/>
</dbReference>
<evidence type="ECO:0000256" key="1">
    <source>
        <dbReference type="ARBA" id="ARBA00008894"/>
    </source>
</evidence>
<dbReference type="FunFam" id="1.10.10.10:FF:000322">
    <property type="entry name" value="Probable disease resistance protein At1g63360"/>
    <property type="match status" value="1"/>
</dbReference>
<evidence type="ECO:0000259" key="10">
    <source>
        <dbReference type="Pfam" id="PF23598"/>
    </source>
</evidence>
<evidence type="ECO:0000256" key="6">
    <source>
        <dbReference type="ARBA" id="ARBA00022840"/>
    </source>
</evidence>
<dbReference type="PANTHER" id="PTHR36766:SF45">
    <property type="entry name" value="NB-ARC DOMAIN-CONTAINING PROTEIN"/>
    <property type="match status" value="1"/>
</dbReference>
<keyword evidence="4" id="KW-0547">Nucleotide-binding</keyword>
<feature type="domain" description="NB-ARC" evidence="7">
    <location>
        <begin position="202"/>
        <end position="352"/>
    </location>
</feature>
<dbReference type="InParanoid" id="A0A6I9SXV2"/>
<keyword evidence="6" id="KW-0067">ATP-binding</keyword>
<feature type="domain" description="Disease resistance N-terminal" evidence="8">
    <location>
        <begin position="5"/>
        <end position="91"/>
    </location>
</feature>
<dbReference type="Gene3D" id="3.40.50.300">
    <property type="entry name" value="P-loop containing nucleotide triphosphate hydrolases"/>
    <property type="match status" value="1"/>
</dbReference>
<reference evidence="12" key="1">
    <citation type="submission" date="2025-08" db="UniProtKB">
        <authorList>
            <consortium name="RefSeq"/>
        </authorList>
    </citation>
    <scope>IDENTIFICATION</scope>
</reference>
<gene>
    <name evidence="12" type="primary">LOC105157734</name>
</gene>
<dbReference type="GeneID" id="105157734"/>
<dbReference type="Gene3D" id="3.80.10.10">
    <property type="entry name" value="Ribonuclease Inhibitor"/>
    <property type="match status" value="2"/>
</dbReference>
<dbReference type="Pfam" id="PF18052">
    <property type="entry name" value="Rx_N"/>
    <property type="match status" value="1"/>
</dbReference>
<proteinExistence type="inferred from homology"/>
<feature type="domain" description="Disease resistance protein winged helix" evidence="9">
    <location>
        <begin position="440"/>
        <end position="509"/>
    </location>
</feature>
<dbReference type="Pfam" id="PF23598">
    <property type="entry name" value="LRR_14"/>
    <property type="match status" value="1"/>
</dbReference>
<dbReference type="SMART" id="SM00369">
    <property type="entry name" value="LRR_TYP"/>
    <property type="match status" value="3"/>
</dbReference>
<keyword evidence="5" id="KW-0611">Plant defense</keyword>
<dbReference type="GO" id="GO:0005524">
    <property type="term" value="F:ATP binding"/>
    <property type="evidence" value="ECO:0007669"/>
    <property type="project" value="UniProtKB-KW"/>
</dbReference>
<dbReference type="Gene3D" id="1.10.8.430">
    <property type="entry name" value="Helical domain of apoptotic protease-activating factors"/>
    <property type="match status" value="1"/>
</dbReference>
<evidence type="ECO:0000256" key="3">
    <source>
        <dbReference type="ARBA" id="ARBA00022737"/>
    </source>
</evidence>
<evidence type="ECO:0000259" key="9">
    <source>
        <dbReference type="Pfam" id="PF23559"/>
    </source>
</evidence>
<keyword evidence="2" id="KW-0433">Leucine-rich repeat</keyword>
<dbReference type="SUPFAM" id="SSF52058">
    <property type="entry name" value="L domain-like"/>
    <property type="match status" value="1"/>
</dbReference>
<evidence type="ECO:0000256" key="4">
    <source>
        <dbReference type="ARBA" id="ARBA00022741"/>
    </source>
</evidence>
<feature type="domain" description="Disease resistance R13L4/SHOC-2-like LRR" evidence="10">
    <location>
        <begin position="629"/>
        <end position="928"/>
    </location>
</feature>
<evidence type="ECO:0000259" key="7">
    <source>
        <dbReference type="Pfam" id="PF00931"/>
    </source>
</evidence>
<dbReference type="PANTHER" id="PTHR36766">
    <property type="entry name" value="PLANT BROAD-SPECTRUM MILDEW RESISTANCE PROTEIN RPW8"/>
    <property type="match status" value="1"/>
</dbReference>
<evidence type="ECO:0000313" key="11">
    <source>
        <dbReference type="Proteomes" id="UP000504604"/>
    </source>
</evidence>
<dbReference type="AlphaFoldDB" id="A0A6I9SXV2"/>
<evidence type="ECO:0000313" key="12">
    <source>
        <dbReference type="RefSeq" id="XP_011072493.1"/>
    </source>
</evidence>
<dbReference type="InterPro" id="IPR036388">
    <property type="entry name" value="WH-like_DNA-bd_sf"/>
</dbReference>
<dbReference type="OrthoDB" id="5279713at2759"/>
<dbReference type="InterPro" id="IPR002182">
    <property type="entry name" value="NB-ARC"/>
</dbReference>
<dbReference type="Gene3D" id="1.10.10.10">
    <property type="entry name" value="Winged helix-like DNA-binding domain superfamily/Winged helix DNA-binding domain"/>
    <property type="match status" value="1"/>
</dbReference>
<keyword evidence="3" id="KW-0677">Repeat</keyword>
<organism evidence="11 12">
    <name type="scientific">Sesamum indicum</name>
    <name type="common">Oriental sesame</name>
    <name type="synonym">Sesamum orientale</name>
    <dbReference type="NCBI Taxonomy" id="4182"/>
    <lineage>
        <taxon>Eukaryota</taxon>
        <taxon>Viridiplantae</taxon>
        <taxon>Streptophyta</taxon>
        <taxon>Embryophyta</taxon>
        <taxon>Tracheophyta</taxon>
        <taxon>Spermatophyta</taxon>
        <taxon>Magnoliopsida</taxon>
        <taxon>eudicotyledons</taxon>
        <taxon>Gunneridae</taxon>
        <taxon>Pentapetalae</taxon>
        <taxon>asterids</taxon>
        <taxon>lamiids</taxon>
        <taxon>Lamiales</taxon>
        <taxon>Pedaliaceae</taxon>
        <taxon>Sesamum</taxon>
    </lineage>
</organism>